<organism evidence="1 2">
    <name type="scientific">Petrolisthes manimaculis</name>
    <dbReference type="NCBI Taxonomy" id="1843537"/>
    <lineage>
        <taxon>Eukaryota</taxon>
        <taxon>Metazoa</taxon>
        <taxon>Ecdysozoa</taxon>
        <taxon>Arthropoda</taxon>
        <taxon>Crustacea</taxon>
        <taxon>Multicrustacea</taxon>
        <taxon>Malacostraca</taxon>
        <taxon>Eumalacostraca</taxon>
        <taxon>Eucarida</taxon>
        <taxon>Decapoda</taxon>
        <taxon>Pleocyemata</taxon>
        <taxon>Anomura</taxon>
        <taxon>Galatheoidea</taxon>
        <taxon>Porcellanidae</taxon>
        <taxon>Petrolisthes</taxon>
    </lineage>
</organism>
<reference evidence="1" key="1">
    <citation type="submission" date="2023-11" db="EMBL/GenBank/DDBJ databases">
        <title>Genome assemblies of two species of porcelain crab, Petrolisthes cinctipes and Petrolisthes manimaculis (Anomura: Porcellanidae).</title>
        <authorList>
            <person name="Angst P."/>
        </authorList>
    </citation>
    <scope>NUCLEOTIDE SEQUENCE</scope>
    <source>
        <strain evidence="1">PB745_02</strain>
        <tissue evidence="1">Gill</tissue>
    </source>
</reference>
<evidence type="ECO:0000313" key="1">
    <source>
        <dbReference type="EMBL" id="KAK4315952.1"/>
    </source>
</evidence>
<comment type="caution">
    <text evidence="1">The sequence shown here is derived from an EMBL/GenBank/DDBJ whole genome shotgun (WGS) entry which is preliminary data.</text>
</comment>
<sequence length="74" mass="8425">MVGCEAVCASLQYYHQSGLPGHNHNGATLTWCERSGRCRPHWLAGCLDRWFYCILQPSLTMSCLMRPHISSWAQ</sequence>
<protein>
    <submittedName>
        <fullName evidence="1">Uncharacterized protein</fullName>
    </submittedName>
</protein>
<dbReference type="AlphaFoldDB" id="A0AAE1PZN0"/>
<dbReference type="Proteomes" id="UP001292094">
    <property type="component" value="Unassembled WGS sequence"/>
</dbReference>
<gene>
    <name evidence="1" type="ORF">Pmani_012861</name>
</gene>
<accession>A0AAE1PZN0</accession>
<name>A0AAE1PZN0_9EUCA</name>
<proteinExistence type="predicted"/>
<dbReference type="EMBL" id="JAWZYT010001063">
    <property type="protein sequence ID" value="KAK4315952.1"/>
    <property type="molecule type" value="Genomic_DNA"/>
</dbReference>
<evidence type="ECO:0000313" key="2">
    <source>
        <dbReference type="Proteomes" id="UP001292094"/>
    </source>
</evidence>
<keyword evidence="2" id="KW-1185">Reference proteome</keyword>